<dbReference type="OrthoDB" id="10252171at2759"/>
<accession>A0A2A9NBH6</accession>
<dbReference type="InterPro" id="IPR000719">
    <property type="entry name" value="Prot_kinase_dom"/>
</dbReference>
<evidence type="ECO:0000313" key="9">
    <source>
        <dbReference type="Proteomes" id="UP000242287"/>
    </source>
</evidence>
<dbReference type="FunFam" id="1.10.510.10:FF:000571">
    <property type="entry name" value="Maternal embryonic leucine zipper kinase"/>
    <property type="match status" value="1"/>
</dbReference>
<feature type="compositionally biased region" description="Basic residues" evidence="5">
    <location>
        <begin position="583"/>
        <end position="594"/>
    </location>
</feature>
<evidence type="ECO:0000259" key="6">
    <source>
        <dbReference type="PROSITE" id="PS50006"/>
    </source>
</evidence>
<evidence type="ECO:0000313" key="8">
    <source>
        <dbReference type="EMBL" id="PFH44973.1"/>
    </source>
</evidence>
<dbReference type="GO" id="GO:0005524">
    <property type="term" value="F:ATP binding"/>
    <property type="evidence" value="ECO:0007669"/>
    <property type="project" value="UniProtKB-UniRule"/>
</dbReference>
<dbReference type="SMART" id="SM00240">
    <property type="entry name" value="FHA"/>
    <property type="match status" value="1"/>
</dbReference>
<gene>
    <name evidence="8" type="ORF">AMATHDRAFT_164241</name>
</gene>
<keyword evidence="2 4" id="KW-0547">Nucleotide-binding</keyword>
<dbReference type="Pfam" id="PF00498">
    <property type="entry name" value="FHA"/>
    <property type="match status" value="1"/>
</dbReference>
<dbReference type="SMART" id="SM00220">
    <property type="entry name" value="S_TKc"/>
    <property type="match status" value="1"/>
</dbReference>
<dbReference type="PANTHER" id="PTHR24347">
    <property type="entry name" value="SERINE/THREONINE-PROTEIN KINASE"/>
    <property type="match status" value="1"/>
</dbReference>
<dbReference type="Gene3D" id="2.60.200.20">
    <property type="match status" value="1"/>
</dbReference>
<dbReference type="STRING" id="703135.A0A2A9NBH6"/>
<dbReference type="InterPro" id="IPR008984">
    <property type="entry name" value="SMAD_FHA_dom_sf"/>
</dbReference>
<organism evidence="8 9">
    <name type="scientific">Amanita thiersii Skay4041</name>
    <dbReference type="NCBI Taxonomy" id="703135"/>
    <lineage>
        <taxon>Eukaryota</taxon>
        <taxon>Fungi</taxon>
        <taxon>Dikarya</taxon>
        <taxon>Basidiomycota</taxon>
        <taxon>Agaricomycotina</taxon>
        <taxon>Agaricomycetes</taxon>
        <taxon>Agaricomycetidae</taxon>
        <taxon>Agaricales</taxon>
        <taxon>Pluteineae</taxon>
        <taxon>Amanitaceae</taxon>
        <taxon>Amanita</taxon>
    </lineage>
</organism>
<dbReference type="SUPFAM" id="SSF56112">
    <property type="entry name" value="Protein kinase-like (PK-like)"/>
    <property type="match status" value="1"/>
</dbReference>
<feature type="compositionally biased region" description="Low complexity" evidence="5">
    <location>
        <begin position="18"/>
        <end position="28"/>
    </location>
</feature>
<dbReference type="InterPro" id="IPR008271">
    <property type="entry name" value="Ser/Thr_kinase_AS"/>
</dbReference>
<evidence type="ECO:0000256" key="2">
    <source>
        <dbReference type="ARBA" id="ARBA00022741"/>
    </source>
</evidence>
<dbReference type="Pfam" id="PF00069">
    <property type="entry name" value="Pkinase"/>
    <property type="match status" value="1"/>
</dbReference>
<evidence type="ECO:0000256" key="1">
    <source>
        <dbReference type="ARBA" id="ARBA00005575"/>
    </source>
</evidence>
<evidence type="ECO:0000259" key="7">
    <source>
        <dbReference type="PROSITE" id="PS50011"/>
    </source>
</evidence>
<dbReference type="InterPro" id="IPR017441">
    <property type="entry name" value="Protein_kinase_ATP_BS"/>
</dbReference>
<feature type="compositionally biased region" description="Acidic residues" evidence="5">
    <location>
        <begin position="1"/>
        <end position="14"/>
    </location>
</feature>
<dbReference type="SUPFAM" id="SSF49879">
    <property type="entry name" value="SMAD/FHA domain"/>
    <property type="match status" value="1"/>
</dbReference>
<dbReference type="PROSITE" id="PS00108">
    <property type="entry name" value="PROTEIN_KINASE_ST"/>
    <property type="match status" value="1"/>
</dbReference>
<dbReference type="CDD" id="cd00060">
    <property type="entry name" value="FHA"/>
    <property type="match status" value="1"/>
</dbReference>
<evidence type="ECO:0000256" key="4">
    <source>
        <dbReference type="PROSITE-ProRule" id="PRU10141"/>
    </source>
</evidence>
<dbReference type="PROSITE" id="PS00107">
    <property type="entry name" value="PROTEIN_KINASE_ATP"/>
    <property type="match status" value="1"/>
</dbReference>
<reference evidence="8 9" key="1">
    <citation type="submission" date="2014-02" db="EMBL/GenBank/DDBJ databases">
        <title>Transposable element dynamics among asymbiotic and ectomycorrhizal Amanita fungi.</title>
        <authorList>
            <consortium name="DOE Joint Genome Institute"/>
            <person name="Hess J."/>
            <person name="Skrede I."/>
            <person name="Wolfe B."/>
            <person name="LaButti K."/>
            <person name="Ohm R.A."/>
            <person name="Grigoriev I.V."/>
            <person name="Pringle A."/>
        </authorList>
    </citation>
    <scope>NUCLEOTIDE SEQUENCE [LARGE SCALE GENOMIC DNA]</scope>
    <source>
        <strain evidence="8 9">SKay4041</strain>
    </source>
</reference>
<feature type="domain" description="FHA" evidence="6">
    <location>
        <begin position="61"/>
        <end position="115"/>
    </location>
</feature>
<dbReference type="EMBL" id="KZ302655">
    <property type="protein sequence ID" value="PFH44973.1"/>
    <property type="molecule type" value="Genomic_DNA"/>
</dbReference>
<feature type="domain" description="Protein kinase" evidence="7">
    <location>
        <begin position="166"/>
        <end position="427"/>
    </location>
</feature>
<dbReference type="Proteomes" id="UP000242287">
    <property type="component" value="Unassembled WGS sequence"/>
</dbReference>
<dbReference type="InterPro" id="IPR000253">
    <property type="entry name" value="FHA_dom"/>
</dbReference>
<dbReference type="PROSITE" id="PS50006">
    <property type="entry name" value="FHA_DOMAIN"/>
    <property type="match status" value="1"/>
</dbReference>
<dbReference type="PROSITE" id="PS50011">
    <property type="entry name" value="PROTEIN_KINASE_DOM"/>
    <property type="match status" value="1"/>
</dbReference>
<comment type="similarity">
    <text evidence="1">Belongs to the protein kinase superfamily. CAMK Ser/Thr protein kinase family. CHEK2 subfamily.</text>
</comment>
<feature type="binding site" evidence="4">
    <location>
        <position position="195"/>
    </location>
    <ligand>
        <name>ATP</name>
        <dbReference type="ChEBI" id="CHEBI:30616"/>
    </ligand>
</feature>
<feature type="region of interest" description="Disordered" evidence="5">
    <location>
        <begin position="1"/>
        <end position="29"/>
    </location>
</feature>
<feature type="compositionally biased region" description="Basic and acidic residues" evidence="5">
    <location>
        <begin position="562"/>
        <end position="582"/>
    </location>
</feature>
<keyword evidence="9" id="KW-1185">Reference proteome</keyword>
<dbReference type="InterPro" id="IPR011009">
    <property type="entry name" value="Kinase-like_dom_sf"/>
</dbReference>
<evidence type="ECO:0000256" key="5">
    <source>
        <dbReference type="SAM" id="MobiDB-lite"/>
    </source>
</evidence>
<sequence>MQTDEFDQLQEQDTEALQQTQSTQQASQPVNSSIDSHLWGYLQPCNSTLTRIDFWKIHPRYTVGRNTQANQVVLPGFKISNQHCIISWDGSEDLDSSVRVHDLSSNGTFVNGTKIGRNQWNILRDGNEIAFGTCVPQPQNGGLEDYRFIYRHTASGLPTSGLHAFYDIGTELGKGSFATVRKAVCRATGEWYAVKMIQDSKKIGVKTITFSREIAIMQKLKHPNICNLKEAFSPGNGDLYLVLELVDGGDLLEYILYRNGLSEGDAKHITYQICDALSYIHSEGVTHRDLKPENVLLTKDTPPKVKVADFGLAKLVDSATMLRTMCGTPSYLAPEVVKQTNQSGYDNAVDSWSVGVIVFSMLTNSSPFIEDENQRDIRTRILERTVDWATLHKANVTLEAQDFIRRLLEENPTQRLSLNNALQHPWLQSYRTTPKPTFSNSSHLSEMSFVSISPNSTGSSNVQPSYHLKPLQRRSYLLAQAAESGSPLPQPSEEMITNALQPDLTQSKAIHKRMRSELTPYPEAESPEHALCDIQSSECRIPDDKRVDELCSSLAPRIKRERKADEEHSREVDAQFDGEPRRSNRRAVKMRRQC</sequence>
<dbReference type="Gene3D" id="1.10.510.10">
    <property type="entry name" value="Transferase(Phosphotransferase) domain 1"/>
    <property type="match status" value="1"/>
</dbReference>
<dbReference type="AlphaFoldDB" id="A0A2A9NBH6"/>
<keyword evidence="3 4" id="KW-0067">ATP-binding</keyword>
<proteinExistence type="inferred from homology"/>
<dbReference type="CDD" id="cd05117">
    <property type="entry name" value="STKc_CAMK"/>
    <property type="match status" value="1"/>
</dbReference>
<dbReference type="GO" id="GO:0004672">
    <property type="term" value="F:protein kinase activity"/>
    <property type="evidence" value="ECO:0007669"/>
    <property type="project" value="InterPro"/>
</dbReference>
<evidence type="ECO:0000256" key="3">
    <source>
        <dbReference type="ARBA" id="ARBA00022840"/>
    </source>
</evidence>
<name>A0A2A9NBH6_9AGAR</name>
<protein>
    <submittedName>
        <fullName evidence="8">Uncharacterized protein</fullName>
    </submittedName>
</protein>
<feature type="region of interest" description="Disordered" evidence="5">
    <location>
        <begin position="557"/>
        <end position="594"/>
    </location>
</feature>